<protein>
    <submittedName>
        <fullName evidence="1">SprB repeat-containing protein</fullName>
    </submittedName>
</protein>
<dbReference type="RefSeq" id="WP_267676820.1">
    <property type="nucleotide sequence ID" value="NZ_CP113088.1"/>
</dbReference>
<organism evidence="1 2">
    <name type="scientific">Lacinutrix neustonica</name>
    <dbReference type="NCBI Taxonomy" id="2980107"/>
    <lineage>
        <taxon>Bacteria</taxon>
        <taxon>Pseudomonadati</taxon>
        <taxon>Bacteroidota</taxon>
        <taxon>Flavobacteriia</taxon>
        <taxon>Flavobacteriales</taxon>
        <taxon>Flavobacteriaceae</taxon>
        <taxon>Lacinutrix</taxon>
    </lineage>
</organism>
<dbReference type="Proteomes" id="UP001164705">
    <property type="component" value="Chromosome"/>
</dbReference>
<evidence type="ECO:0000313" key="1">
    <source>
        <dbReference type="EMBL" id="WAC02226.1"/>
    </source>
</evidence>
<name>A0A9E8SDL3_9FLAO</name>
<dbReference type="InterPro" id="IPR025667">
    <property type="entry name" value="SprB_repeat"/>
</dbReference>
<dbReference type="Pfam" id="PF13573">
    <property type="entry name" value="SprB"/>
    <property type="match status" value="2"/>
</dbReference>
<keyword evidence="2" id="KW-1185">Reference proteome</keyword>
<reference evidence="1" key="1">
    <citation type="submission" date="2022-11" db="EMBL/GenBank/DDBJ databases">
        <title>Lacinutrix neustonica HL-RS19T sp. nov., isolated from the surface microlayer sample of brackish Lake Shihwa.</title>
        <authorList>
            <person name="Choi J.Y."/>
            <person name="Hwang C.Y."/>
        </authorList>
    </citation>
    <scope>NUCLEOTIDE SEQUENCE</scope>
    <source>
        <strain evidence="1">HL-RS19</strain>
    </source>
</reference>
<evidence type="ECO:0000313" key="2">
    <source>
        <dbReference type="Proteomes" id="UP001164705"/>
    </source>
</evidence>
<dbReference type="EMBL" id="CP113088">
    <property type="protein sequence ID" value="WAC02226.1"/>
    <property type="molecule type" value="Genomic_DNA"/>
</dbReference>
<dbReference type="Gene3D" id="2.60.40.740">
    <property type="match status" value="1"/>
</dbReference>
<accession>A0A9E8SDL3</accession>
<dbReference type="AlphaFoldDB" id="A0A9E8SDL3"/>
<sequence length="746" mass="75591">MTLATQTIEPQLTLSTVLTKDLDCTATPDAVITGTTSGGYAPYTYEVDVNGGGYTTFVPGSSPFTYTTSTAGTYQFQVTDAQGCIAESGITTIAPITNPTATATSVDPLCFNGTNGEVQLFGSGGSGGYTFSFDGSGFTSQSLYTNLSATVSYTYQVQDSNACLSPVYTITLNNPTEVEASASIPANTTCSATTVITVTATGGTGSYGYSFEGGAYSSTSTYTVTNTTTTQTITYSVRDANGCIDTETIDIPPYDPVTGMSFSDSNVITCNDTTTDVTVTPTGGVAPFGFVITAPGAATGNTTGATTGVFTGLTPGNYTFEITDANGCTISASHSIAPATNIVVYGTGSDEVCFGAADGQAIFTITDVSSPGNYTFSIAPASGTATQAGDVVTVTSLAGGTYTINITDITTGCVDSASVTITAATQITFTASATNVNCNNPISTISFPTLSGGTPGYTYAYVTSGSPAPALGAYSNSTTVDTSVLGLTIDVYVKDTNDCVVMTPLSIISDPTPTVTLSVDNQCTASGSNYTITASGGSGVAPYTYSIDGTNFQSSGTFTVAAGTYTVTVRDANGCTAVSNTVTVSPQLTLNTVITKDLDCTASPDAIITGTINGGLAPFTYSVSINSGAYTAQGATGSPFTYNTSSAGTYQFQVTDANGCTAESAVNTIVALVPVTTANTFVEPTCNGDTNGSITLTATAGEAPFTYSIDGGTTFVSSNVFGGLSAGTYNYVVRDNKQCEDSEVLL</sequence>
<gene>
    <name evidence="1" type="ORF">N7U66_00030</name>
</gene>
<proteinExistence type="predicted"/>
<dbReference type="KEGG" id="lnu:N7U66_00030"/>